<sequence>MANNLASLTTTRTFHLNIHVTDLQTQKSIEVNQESHVGFVMLELVEKLDVTADYSDHALWWPEKKIWLTKARLTLASCGITNDVQLLFTPQHKSIRLQLPDLQRIDIRVNFAIDVFHSVAELCAELGIRHPEELSFLKPFETGTGKKRRKSTKTNVSDDNSSQGSLGNGTLGRQTSLLNTPSSPISQKGNRKGGSDHSFSGSDSLNPYSTALSPMLTHSPTTVSAEQLEALGQGKSLVERAVFNTGWLASSESLMQQDIKEYEHLLLRFKYFTFFDINPKVDEVRINQIYEQAKWQILSEDVDCTEEEAITFAALQFQVKVALQNPQTGLNSDEVDDIDSALNELQMTLEGTTPNTSNTSANTSRPILTHIPEMKDNLMIIKNKKFGKNVKTYYFLFKDTHISYFKQQSESMGQPIQKFNLKGCDIVPEVNVTKNKYNIKLRIPGPDICEVELGCLSAEQYIKWMAACRLASKGKTMADPSYNVEMAGVKTFLSMQNDSSKDDSDYAAGDHQAGMQPEDFVPPRLLAKYKSKQIAARILEAHSSFSKLALQEAKLSFIRQWQSLPDYGITRFNAKFRDSKKKQEIVGIGTNRIMLYDVASRLTVKQWRYSTMKNWNVNWETREMIISCEGDTVVFSLVGGDVRLVHEFIGGYIFLSMRKDVNAPLDDEMFYKLTGGWNIIGGGEGKDWSSKFSL</sequence>
<dbReference type="CDD" id="cd14473">
    <property type="entry name" value="FERM_B-lobe"/>
    <property type="match status" value="2"/>
</dbReference>
<dbReference type="InterPro" id="IPR035963">
    <property type="entry name" value="FERM_2"/>
</dbReference>
<feature type="compositionally biased region" description="Polar residues" evidence="1">
    <location>
        <begin position="171"/>
        <end position="188"/>
    </location>
</feature>
<accession>T2M8D2</accession>
<name>T2M8D2_HYDVU</name>
<dbReference type="SUPFAM" id="SSF50729">
    <property type="entry name" value="PH domain-like"/>
    <property type="match status" value="2"/>
</dbReference>
<dbReference type="InterPro" id="IPR011993">
    <property type="entry name" value="PH-like_dom_sf"/>
</dbReference>
<dbReference type="InterPro" id="IPR019748">
    <property type="entry name" value="FERM_central"/>
</dbReference>
<dbReference type="GO" id="GO:0005178">
    <property type="term" value="F:integrin binding"/>
    <property type="evidence" value="ECO:0007669"/>
    <property type="project" value="TreeGrafter"/>
</dbReference>
<protein>
    <submittedName>
        <fullName evidence="3">Fermitin family homolog 2</fullName>
    </submittedName>
</protein>
<dbReference type="PROSITE" id="PS50057">
    <property type="entry name" value="FERM_3"/>
    <property type="match status" value="1"/>
</dbReference>
<organism evidence="3">
    <name type="scientific">Hydra vulgaris</name>
    <name type="common">Hydra</name>
    <name type="synonym">Hydra attenuata</name>
    <dbReference type="NCBI Taxonomy" id="6087"/>
    <lineage>
        <taxon>Eukaryota</taxon>
        <taxon>Metazoa</taxon>
        <taxon>Cnidaria</taxon>
        <taxon>Hydrozoa</taxon>
        <taxon>Hydroidolina</taxon>
        <taxon>Anthoathecata</taxon>
        <taxon>Aplanulata</taxon>
        <taxon>Hydridae</taxon>
        <taxon>Hydra</taxon>
    </lineage>
</organism>
<dbReference type="GO" id="GO:0030055">
    <property type="term" value="C:cell-substrate junction"/>
    <property type="evidence" value="ECO:0007669"/>
    <property type="project" value="TreeGrafter"/>
</dbReference>
<dbReference type="CDD" id="cd17095">
    <property type="entry name" value="FERM_F0_kindlins"/>
    <property type="match status" value="1"/>
</dbReference>
<dbReference type="GO" id="GO:0007229">
    <property type="term" value="P:integrin-mediated signaling pathway"/>
    <property type="evidence" value="ECO:0007669"/>
    <property type="project" value="InterPro"/>
</dbReference>
<proteinExistence type="evidence at transcript level"/>
<dbReference type="OrthoDB" id="6375801at2759"/>
<dbReference type="Pfam" id="PF18124">
    <property type="entry name" value="Kindlin_2_N"/>
    <property type="match status" value="1"/>
</dbReference>
<dbReference type="Pfam" id="PF00373">
    <property type="entry name" value="FERM_M"/>
    <property type="match status" value="2"/>
</dbReference>
<dbReference type="Gene3D" id="1.20.80.10">
    <property type="match status" value="1"/>
</dbReference>
<dbReference type="GO" id="GO:0007160">
    <property type="term" value="P:cell-matrix adhesion"/>
    <property type="evidence" value="ECO:0007669"/>
    <property type="project" value="TreeGrafter"/>
</dbReference>
<dbReference type="CDD" id="cd17096">
    <property type="entry name" value="FERM_F1_kindlins"/>
    <property type="match status" value="1"/>
</dbReference>
<dbReference type="Gene3D" id="3.10.20.90">
    <property type="entry name" value="Phosphatidylinositol 3-kinase Catalytic Subunit, Chain A, domain 1"/>
    <property type="match status" value="2"/>
</dbReference>
<dbReference type="AlphaFoldDB" id="T2M8D2"/>
<dbReference type="SMART" id="SM00233">
    <property type="entry name" value="PH"/>
    <property type="match status" value="1"/>
</dbReference>
<evidence type="ECO:0000313" key="3">
    <source>
        <dbReference type="EMBL" id="CDG68232.1"/>
    </source>
</evidence>
<dbReference type="InterPro" id="IPR019749">
    <property type="entry name" value="Band_41_domain"/>
</dbReference>
<dbReference type="InterPro" id="IPR001849">
    <property type="entry name" value="PH_domain"/>
</dbReference>
<dbReference type="PANTHER" id="PTHR16160:SF13">
    <property type="entry name" value="FERMITIN 2-RELATED"/>
    <property type="match status" value="1"/>
</dbReference>
<feature type="compositionally biased region" description="Polar residues" evidence="1">
    <location>
        <begin position="155"/>
        <end position="165"/>
    </location>
</feature>
<dbReference type="InterPro" id="IPR000299">
    <property type="entry name" value="FERM_domain"/>
</dbReference>
<dbReference type="SUPFAM" id="SSF47031">
    <property type="entry name" value="Second domain of FERM"/>
    <property type="match status" value="1"/>
</dbReference>
<dbReference type="Gene3D" id="2.30.29.30">
    <property type="entry name" value="Pleckstrin-homology domain (PH domain)/Phosphotyrosine-binding domain (PTB)"/>
    <property type="match status" value="2"/>
</dbReference>
<dbReference type="EMBL" id="HAAD01002000">
    <property type="protein sequence ID" value="CDG68232.1"/>
    <property type="molecule type" value="mRNA"/>
</dbReference>
<dbReference type="InterPro" id="IPR040790">
    <property type="entry name" value="Kindlin_2_N"/>
</dbReference>
<evidence type="ECO:0000259" key="2">
    <source>
        <dbReference type="PROSITE" id="PS50057"/>
    </source>
</evidence>
<dbReference type="PANTHER" id="PTHR16160">
    <property type="entry name" value="FERMITIN 2-RELATED"/>
    <property type="match status" value="1"/>
</dbReference>
<dbReference type="InterPro" id="IPR014352">
    <property type="entry name" value="FERM/acyl-CoA-bd_prot_sf"/>
</dbReference>
<dbReference type="SMART" id="SM00295">
    <property type="entry name" value="B41"/>
    <property type="match status" value="1"/>
</dbReference>
<dbReference type="InterPro" id="IPR037843">
    <property type="entry name" value="Kindlin/fermitin"/>
</dbReference>
<reference evidence="3" key="1">
    <citation type="journal article" date="2013" name="Genome Biol. Evol.">
        <title>Punctuated emergences of genetic and phenotypic innovations in eumetazoan, bilaterian, euteleostome, and hominidae ancestors.</title>
        <authorList>
            <person name="Wenger Y."/>
            <person name="Galliot B."/>
        </authorList>
    </citation>
    <scope>NUCLEOTIDE SEQUENCE</scope>
    <source>
        <tissue evidence="3">Whole animals</tissue>
    </source>
</reference>
<feature type="region of interest" description="Disordered" evidence="1">
    <location>
        <begin position="143"/>
        <end position="204"/>
    </location>
</feature>
<gene>
    <name evidence="3" type="primary">FERMT2</name>
</gene>
<feature type="domain" description="FERM" evidence="2">
    <location>
        <begin position="185"/>
        <end position="660"/>
    </location>
</feature>
<evidence type="ECO:0000256" key="1">
    <source>
        <dbReference type="SAM" id="MobiDB-lite"/>
    </source>
</evidence>